<reference evidence="1" key="1">
    <citation type="submission" date="2018-05" db="EMBL/GenBank/DDBJ databases">
        <authorList>
            <person name="Lanie J.A."/>
            <person name="Ng W.-L."/>
            <person name="Kazmierczak K.M."/>
            <person name="Andrzejewski T.M."/>
            <person name="Davidsen T.M."/>
            <person name="Wayne K.J."/>
            <person name="Tettelin H."/>
            <person name="Glass J.I."/>
            <person name="Rusch D."/>
            <person name="Podicherti R."/>
            <person name="Tsui H.-C.T."/>
            <person name="Winkler M.E."/>
        </authorList>
    </citation>
    <scope>NUCLEOTIDE SEQUENCE</scope>
</reference>
<organism evidence="1">
    <name type="scientific">marine metagenome</name>
    <dbReference type="NCBI Taxonomy" id="408172"/>
    <lineage>
        <taxon>unclassified sequences</taxon>
        <taxon>metagenomes</taxon>
        <taxon>ecological metagenomes</taxon>
    </lineage>
</organism>
<protein>
    <submittedName>
        <fullName evidence="1">Uncharacterized protein</fullName>
    </submittedName>
</protein>
<proteinExistence type="predicted"/>
<accession>A0A382IC60</accession>
<feature type="non-terminal residue" evidence="1">
    <location>
        <position position="67"/>
    </location>
</feature>
<evidence type="ECO:0000313" key="1">
    <source>
        <dbReference type="EMBL" id="SVB96483.1"/>
    </source>
</evidence>
<dbReference type="EMBL" id="UINC01066117">
    <property type="protein sequence ID" value="SVB96483.1"/>
    <property type="molecule type" value="Genomic_DNA"/>
</dbReference>
<sequence length="67" mass="7633">MTTTVQQILQDDHAVTDRLGAIFGNYPDRINERRAVYLHLLDEFENIYGGSDQAFLIRAPARINLKG</sequence>
<gene>
    <name evidence="1" type="ORF">METZ01_LOCUS249337</name>
</gene>
<name>A0A382IC60_9ZZZZ</name>
<dbReference type="AlphaFoldDB" id="A0A382IC60"/>